<comment type="caution">
    <text evidence="1">The sequence shown here is derived from an EMBL/GenBank/DDBJ whole genome shotgun (WGS) entry which is preliminary data.</text>
</comment>
<gene>
    <name evidence="1" type="ORF">OWV82_020307</name>
</gene>
<evidence type="ECO:0000313" key="1">
    <source>
        <dbReference type="EMBL" id="KAJ4706682.1"/>
    </source>
</evidence>
<reference evidence="1 2" key="1">
    <citation type="journal article" date="2023" name="Science">
        <title>Complex scaffold remodeling in plant triterpene biosynthesis.</title>
        <authorList>
            <person name="De La Pena R."/>
            <person name="Hodgson H."/>
            <person name="Liu J.C."/>
            <person name="Stephenson M.J."/>
            <person name="Martin A.C."/>
            <person name="Owen C."/>
            <person name="Harkess A."/>
            <person name="Leebens-Mack J."/>
            <person name="Jimenez L.E."/>
            <person name="Osbourn A."/>
            <person name="Sattely E.S."/>
        </authorList>
    </citation>
    <scope>NUCLEOTIDE SEQUENCE [LARGE SCALE GENOMIC DNA]</scope>
    <source>
        <strain evidence="2">cv. JPN11</strain>
        <tissue evidence="1">Leaf</tissue>
    </source>
</reference>
<protein>
    <submittedName>
        <fullName evidence="1">Uncharacterized protein</fullName>
    </submittedName>
</protein>
<dbReference type="Proteomes" id="UP001164539">
    <property type="component" value="Chromosome 11"/>
</dbReference>
<proteinExistence type="predicted"/>
<name>A0ACC1X5S1_MELAZ</name>
<keyword evidence="2" id="KW-1185">Reference proteome</keyword>
<organism evidence="1 2">
    <name type="scientific">Melia azedarach</name>
    <name type="common">Chinaberry tree</name>
    <dbReference type="NCBI Taxonomy" id="155640"/>
    <lineage>
        <taxon>Eukaryota</taxon>
        <taxon>Viridiplantae</taxon>
        <taxon>Streptophyta</taxon>
        <taxon>Embryophyta</taxon>
        <taxon>Tracheophyta</taxon>
        <taxon>Spermatophyta</taxon>
        <taxon>Magnoliopsida</taxon>
        <taxon>eudicotyledons</taxon>
        <taxon>Gunneridae</taxon>
        <taxon>Pentapetalae</taxon>
        <taxon>rosids</taxon>
        <taxon>malvids</taxon>
        <taxon>Sapindales</taxon>
        <taxon>Meliaceae</taxon>
        <taxon>Melia</taxon>
    </lineage>
</organism>
<accession>A0ACC1X5S1</accession>
<sequence length="113" mass="12609">MGARAWRCSIMAWCGCATLSTKNVGVGAWSGHGFVFAQAWRWSTTVWRGCAMLEVKHKRRGYGKAIERDWCISMALVRNNAARPCHGLMLHGYAKLSTAFNHSELDDHAKILA</sequence>
<dbReference type="EMBL" id="CM051404">
    <property type="protein sequence ID" value="KAJ4706682.1"/>
    <property type="molecule type" value="Genomic_DNA"/>
</dbReference>
<evidence type="ECO:0000313" key="2">
    <source>
        <dbReference type="Proteomes" id="UP001164539"/>
    </source>
</evidence>